<dbReference type="SUPFAM" id="SSF48452">
    <property type="entry name" value="TPR-like"/>
    <property type="match status" value="1"/>
</dbReference>
<feature type="domain" description="PPIase FKBP-type" evidence="9">
    <location>
        <begin position="44"/>
        <end position="132"/>
    </location>
</feature>
<dbReference type="SUPFAM" id="SSF54534">
    <property type="entry name" value="FKBP-like"/>
    <property type="match status" value="3"/>
</dbReference>
<dbReference type="Gene3D" id="3.10.50.40">
    <property type="match status" value="3"/>
</dbReference>
<dbReference type="InterPro" id="IPR050754">
    <property type="entry name" value="FKBP4/5/8-like"/>
</dbReference>
<protein>
    <recommendedName>
        <fullName evidence="2 7">peptidylprolyl isomerase</fullName>
        <ecNumber evidence="2 7">5.2.1.8</ecNumber>
    </recommendedName>
</protein>
<dbReference type="OrthoDB" id="1902587at2759"/>
<organism evidence="10 11">
    <name type="scientific">Nelumbo nucifera</name>
    <name type="common">Sacred lotus</name>
    <dbReference type="NCBI Taxonomy" id="4432"/>
    <lineage>
        <taxon>Eukaryota</taxon>
        <taxon>Viridiplantae</taxon>
        <taxon>Streptophyta</taxon>
        <taxon>Embryophyta</taxon>
        <taxon>Tracheophyta</taxon>
        <taxon>Spermatophyta</taxon>
        <taxon>Magnoliopsida</taxon>
        <taxon>Proteales</taxon>
        <taxon>Nelumbonaceae</taxon>
        <taxon>Nelumbo</taxon>
    </lineage>
</organism>
<dbReference type="KEGG" id="nnu:104588271"/>
<evidence type="ECO:0000256" key="5">
    <source>
        <dbReference type="ARBA" id="ARBA00023110"/>
    </source>
</evidence>
<dbReference type="FunFam" id="3.10.50.40:FF:000006">
    <property type="entry name" value="Peptidyl-prolyl cis-trans isomerase"/>
    <property type="match status" value="1"/>
</dbReference>
<evidence type="ECO:0000256" key="2">
    <source>
        <dbReference type="ARBA" id="ARBA00013194"/>
    </source>
</evidence>
<feature type="domain" description="PPIase FKBP-type" evidence="9">
    <location>
        <begin position="277"/>
        <end position="363"/>
    </location>
</feature>
<evidence type="ECO:0000256" key="3">
    <source>
        <dbReference type="ARBA" id="ARBA00022737"/>
    </source>
</evidence>
<dbReference type="GeneID" id="104588271"/>
<dbReference type="PROSITE" id="PS50059">
    <property type="entry name" value="FKBP_PPIASE"/>
    <property type="match status" value="3"/>
</dbReference>
<dbReference type="Proteomes" id="UP000189703">
    <property type="component" value="Unplaced"/>
</dbReference>
<evidence type="ECO:0000256" key="7">
    <source>
        <dbReference type="PROSITE-ProRule" id="PRU00277"/>
    </source>
</evidence>
<dbReference type="InParanoid" id="A0A1U7ZB20"/>
<dbReference type="STRING" id="4432.A0A1U7ZB20"/>
<evidence type="ECO:0000259" key="9">
    <source>
        <dbReference type="PROSITE" id="PS50059"/>
    </source>
</evidence>
<dbReference type="Gene3D" id="1.25.40.10">
    <property type="entry name" value="Tetratricopeptide repeat domain"/>
    <property type="match status" value="1"/>
</dbReference>
<dbReference type="RefSeq" id="XP_010244430.1">
    <property type="nucleotide sequence ID" value="XM_010246128.2"/>
</dbReference>
<dbReference type="EC" id="5.2.1.8" evidence="2 7"/>
<dbReference type="PANTHER" id="PTHR46512:SF11">
    <property type="entry name" value="PEPTIDYLPROLYL ISOMERASE"/>
    <property type="match status" value="1"/>
</dbReference>
<dbReference type="AlphaFoldDB" id="A0A1U7ZB20"/>
<proteinExistence type="predicted"/>
<accession>A0A1U7ZB20</accession>
<evidence type="ECO:0000256" key="4">
    <source>
        <dbReference type="ARBA" id="ARBA00022803"/>
    </source>
</evidence>
<evidence type="ECO:0000256" key="6">
    <source>
        <dbReference type="ARBA" id="ARBA00023235"/>
    </source>
</evidence>
<dbReference type="PROSITE" id="PS50005">
    <property type="entry name" value="TPR"/>
    <property type="match status" value="1"/>
</dbReference>
<dbReference type="eggNOG" id="KOG0543">
    <property type="taxonomic scope" value="Eukaryota"/>
</dbReference>
<dbReference type="InterPro" id="IPR046357">
    <property type="entry name" value="PPIase_dom_sf"/>
</dbReference>
<reference evidence="11" key="1">
    <citation type="submission" date="2025-08" db="UniProtKB">
        <authorList>
            <consortium name="RefSeq"/>
        </authorList>
    </citation>
    <scope>IDENTIFICATION</scope>
</reference>
<keyword evidence="10" id="KW-1185">Reference proteome</keyword>
<gene>
    <name evidence="11" type="primary">LOC104588271</name>
</gene>
<comment type="catalytic activity">
    <reaction evidence="1 7">
        <text>[protein]-peptidylproline (omega=180) = [protein]-peptidylproline (omega=0)</text>
        <dbReference type="Rhea" id="RHEA:16237"/>
        <dbReference type="Rhea" id="RHEA-COMP:10747"/>
        <dbReference type="Rhea" id="RHEA-COMP:10748"/>
        <dbReference type="ChEBI" id="CHEBI:83833"/>
        <dbReference type="ChEBI" id="CHEBI:83834"/>
        <dbReference type="EC" id="5.2.1.8"/>
    </reaction>
</comment>
<feature type="repeat" description="TPR" evidence="8">
    <location>
        <begin position="471"/>
        <end position="504"/>
    </location>
</feature>
<dbReference type="SMART" id="SM00028">
    <property type="entry name" value="TPR"/>
    <property type="match status" value="2"/>
</dbReference>
<evidence type="ECO:0000256" key="1">
    <source>
        <dbReference type="ARBA" id="ARBA00000971"/>
    </source>
</evidence>
<dbReference type="InterPro" id="IPR001179">
    <property type="entry name" value="PPIase_FKBP_dom"/>
</dbReference>
<name>A0A1U7ZB20_NELNU</name>
<keyword evidence="6 7" id="KW-0413">Isomerase</keyword>
<keyword evidence="4 8" id="KW-0802">TPR repeat</keyword>
<dbReference type="InterPro" id="IPR011990">
    <property type="entry name" value="TPR-like_helical_dom_sf"/>
</dbReference>
<dbReference type="FunFam" id="1.25.40.10:FF:000008">
    <property type="entry name" value="Peptidylprolyl isomerase"/>
    <property type="match status" value="1"/>
</dbReference>
<keyword evidence="5 7" id="KW-0697">Rotamase</keyword>
<dbReference type="InterPro" id="IPR019734">
    <property type="entry name" value="TPR_rpt"/>
</dbReference>
<evidence type="ECO:0000256" key="8">
    <source>
        <dbReference type="PROSITE-ProRule" id="PRU00339"/>
    </source>
</evidence>
<dbReference type="GO" id="GO:0003755">
    <property type="term" value="F:peptidyl-prolyl cis-trans isomerase activity"/>
    <property type="evidence" value="ECO:0000318"/>
    <property type="project" value="GO_Central"/>
</dbReference>
<sequence>MAVSSFKSSSKAELPYSLEREIGTQGLRKRIIQQGSSWLTPFPGDEVEVHYSGRVEGGLDFDSSRDRGTPFRFKLGQGEVIKGWDDGVATMRKGERAIFTIPPELAYGEMVSPPMIPPNSTLIFDVEMLSWSSVRDLSGDGGILKKIIKEGEGWSTPKDADEVLVKYEARLEDGTLISKSDDGIEFHLSDGYLCPAIAKAVKTMRKGEKAELSVRFSYGLEHGNGVTKSDCSFPPKSNLSVHLELVSWKSVIDVTDDKKVKKKVIKVGEGYDRPSEGSLAKVVYTGKLEDGTIFESKGSEEPFELMCFEGKIHEGLDRAITTMKKGEKALVTISPDYGFDNAVSKDFPKSATLLYEVELISFTKEKPFWKMETAEKIETCERKKEDGNMLFKNGKFLFASKKYEKEIIFYYLQAVKYIEFDHSFTDEEKSQANALRISCNLNNAACKLKLGEYVEAAGLCTKVLELDPFNVKALYRRSQSYIRTSDLEKAEIDIKKALTVDPNNRDVKLEYKKLKDKAKEYAKYQAEIFGTMFSRMAQLET</sequence>
<evidence type="ECO:0000313" key="11">
    <source>
        <dbReference type="RefSeq" id="XP_010244430.1"/>
    </source>
</evidence>
<dbReference type="PANTHER" id="PTHR46512">
    <property type="entry name" value="PEPTIDYLPROLYL ISOMERASE"/>
    <property type="match status" value="1"/>
</dbReference>
<dbReference type="OMA" id="RLSCNLN"/>
<evidence type="ECO:0000313" key="10">
    <source>
        <dbReference type="Proteomes" id="UP000189703"/>
    </source>
</evidence>
<feature type="domain" description="PPIase FKBP-type" evidence="9">
    <location>
        <begin position="160"/>
        <end position="249"/>
    </location>
</feature>
<keyword evidence="3" id="KW-0677">Repeat</keyword>
<dbReference type="Pfam" id="PF00254">
    <property type="entry name" value="FKBP_C"/>
    <property type="match status" value="3"/>
</dbReference>